<dbReference type="AlphaFoldDB" id="A0A7J7VZ12"/>
<gene>
    <name evidence="2" type="ORF">mMyoMyo1_012284</name>
</gene>
<sequence>MMRTDHQGFNAGPAAVTWQWQFSGDAPQNQRGGSPIPQGHAISPLAVGYVVAGALLPRICFTAHLCLRSTSCMTATLQSALSHSGTPQGCQRASFSPIPAGQAKGPHLLKGPHRGATPGAAGQGGTLGGWL</sequence>
<reference evidence="2 3" key="1">
    <citation type="journal article" date="2020" name="Nature">
        <title>Six reference-quality genomes reveal evolution of bat adaptations.</title>
        <authorList>
            <person name="Jebb D."/>
            <person name="Huang Z."/>
            <person name="Pippel M."/>
            <person name="Hughes G.M."/>
            <person name="Lavrichenko K."/>
            <person name="Devanna P."/>
            <person name="Winkler S."/>
            <person name="Jermiin L.S."/>
            <person name="Skirmuntt E.C."/>
            <person name="Katzourakis A."/>
            <person name="Burkitt-Gray L."/>
            <person name="Ray D.A."/>
            <person name="Sullivan K.A.M."/>
            <person name="Roscito J.G."/>
            <person name="Kirilenko B.M."/>
            <person name="Davalos L.M."/>
            <person name="Corthals A.P."/>
            <person name="Power M.L."/>
            <person name="Jones G."/>
            <person name="Ransome R.D."/>
            <person name="Dechmann D.K.N."/>
            <person name="Locatelli A.G."/>
            <person name="Puechmaille S.J."/>
            <person name="Fedrigo O."/>
            <person name="Jarvis E.D."/>
            <person name="Hiller M."/>
            <person name="Vernes S.C."/>
            <person name="Myers E.W."/>
            <person name="Teeling E.C."/>
        </authorList>
    </citation>
    <scope>NUCLEOTIDE SEQUENCE [LARGE SCALE GENOMIC DNA]</scope>
    <source>
        <strain evidence="2">MMyoMyo1</strain>
        <tissue evidence="2">Flight muscle</tissue>
    </source>
</reference>
<organism evidence="2 3">
    <name type="scientific">Myotis myotis</name>
    <name type="common">Greater mouse-eared bat</name>
    <name type="synonym">Vespertilio myotis</name>
    <dbReference type="NCBI Taxonomy" id="51298"/>
    <lineage>
        <taxon>Eukaryota</taxon>
        <taxon>Metazoa</taxon>
        <taxon>Chordata</taxon>
        <taxon>Craniata</taxon>
        <taxon>Vertebrata</taxon>
        <taxon>Euteleostomi</taxon>
        <taxon>Mammalia</taxon>
        <taxon>Eutheria</taxon>
        <taxon>Laurasiatheria</taxon>
        <taxon>Chiroptera</taxon>
        <taxon>Yangochiroptera</taxon>
        <taxon>Vespertilionidae</taxon>
        <taxon>Myotis</taxon>
    </lineage>
</organism>
<evidence type="ECO:0000256" key="1">
    <source>
        <dbReference type="SAM" id="MobiDB-lite"/>
    </source>
</evidence>
<proteinExistence type="predicted"/>
<name>A0A7J7VZ12_MYOMY</name>
<keyword evidence="3" id="KW-1185">Reference proteome</keyword>
<feature type="region of interest" description="Disordered" evidence="1">
    <location>
        <begin position="110"/>
        <end position="131"/>
    </location>
</feature>
<dbReference type="EMBL" id="JABWUV010000009">
    <property type="protein sequence ID" value="KAF6330293.1"/>
    <property type="molecule type" value="Genomic_DNA"/>
</dbReference>
<accession>A0A7J7VZ12</accession>
<feature type="compositionally biased region" description="Gly residues" evidence="1">
    <location>
        <begin position="121"/>
        <end position="131"/>
    </location>
</feature>
<evidence type="ECO:0000313" key="2">
    <source>
        <dbReference type="EMBL" id="KAF6330293.1"/>
    </source>
</evidence>
<dbReference type="Proteomes" id="UP000527355">
    <property type="component" value="Unassembled WGS sequence"/>
</dbReference>
<comment type="caution">
    <text evidence="2">The sequence shown here is derived from an EMBL/GenBank/DDBJ whole genome shotgun (WGS) entry which is preliminary data.</text>
</comment>
<protein>
    <submittedName>
        <fullName evidence="2">Uncharacterized protein</fullName>
    </submittedName>
</protein>
<evidence type="ECO:0000313" key="3">
    <source>
        <dbReference type="Proteomes" id="UP000527355"/>
    </source>
</evidence>